<evidence type="ECO:0000313" key="1">
    <source>
        <dbReference type="EMBL" id="KNY26435.1"/>
    </source>
</evidence>
<dbReference type="OrthoDB" id="9815144at2"/>
<dbReference type="Gene3D" id="3.40.50.10320">
    <property type="entry name" value="LmbE-like"/>
    <property type="match status" value="1"/>
</dbReference>
<dbReference type="eggNOG" id="COG2120">
    <property type="taxonomic scope" value="Bacteria"/>
</dbReference>
<comment type="caution">
    <text evidence="1">The sequence shown here is derived from an EMBL/GenBank/DDBJ whole genome shotgun (WGS) entry which is preliminary data.</text>
</comment>
<dbReference type="EMBL" id="LGTC01000001">
    <property type="protein sequence ID" value="KNY26435.1"/>
    <property type="molecule type" value="Genomic_DNA"/>
</dbReference>
<dbReference type="STRING" id="398512.Bccel_1697"/>
<gene>
    <name evidence="1" type="ORF">Bccel_1697</name>
</gene>
<organism evidence="1 2">
    <name type="scientific">Pseudobacteroides cellulosolvens ATCC 35603 = DSM 2933</name>
    <dbReference type="NCBI Taxonomy" id="398512"/>
    <lineage>
        <taxon>Bacteria</taxon>
        <taxon>Bacillati</taxon>
        <taxon>Bacillota</taxon>
        <taxon>Clostridia</taxon>
        <taxon>Eubacteriales</taxon>
        <taxon>Oscillospiraceae</taxon>
        <taxon>Pseudobacteroides</taxon>
    </lineage>
</organism>
<keyword evidence="2" id="KW-1185">Reference proteome</keyword>
<dbReference type="Proteomes" id="UP000036923">
    <property type="component" value="Unassembled WGS sequence"/>
</dbReference>
<evidence type="ECO:0000313" key="2">
    <source>
        <dbReference type="Proteomes" id="UP000036923"/>
    </source>
</evidence>
<dbReference type="SUPFAM" id="SSF102588">
    <property type="entry name" value="LmbE-like"/>
    <property type="match status" value="1"/>
</dbReference>
<proteinExistence type="predicted"/>
<dbReference type="Pfam" id="PF02585">
    <property type="entry name" value="PIG-L"/>
    <property type="match status" value="1"/>
</dbReference>
<dbReference type="AlphaFoldDB" id="A0A0L6JL14"/>
<protein>
    <submittedName>
        <fullName evidence="1">LmbE family protein</fullName>
    </submittedName>
</protein>
<dbReference type="RefSeq" id="WP_036941346.1">
    <property type="nucleotide sequence ID" value="NZ_JQKC01000015.1"/>
</dbReference>
<reference evidence="2" key="1">
    <citation type="submission" date="2015-07" db="EMBL/GenBank/DDBJ databases">
        <title>Near-Complete Genome Sequence of the Cellulolytic Bacterium Bacteroides (Pseudobacteroides) cellulosolvens ATCC 35603.</title>
        <authorList>
            <person name="Dassa B."/>
            <person name="Utturkar S.M."/>
            <person name="Klingeman D.M."/>
            <person name="Hurt R.A."/>
            <person name="Keller M."/>
            <person name="Xu J."/>
            <person name="Reddy Y.H.K."/>
            <person name="Borovok I."/>
            <person name="Grinberg I.R."/>
            <person name="Lamed R."/>
            <person name="Zhivin O."/>
            <person name="Bayer E.A."/>
            <person name="Brown S.D."/>
        </authorList>
    </citation>
    <scope>NUCLEOTIDE SEQUENCE [LARGE SCALE GENOMIC DNA]</scope>
    <source>
        <strain evidence="2">DSM 2933</strain>
    </source>
</reference>
<name>A0A0L6JL14_9FIRM</name>
<dbReference type="InterPro" id="IPR003737">
    <property type="entry name" value="GlcNAc_PI_deacetylase-related"/>
</dbReference>
<sequence length="344" mass="39466">MSEGEEKLKWLPHYSIKDHTVFFMNSVNTDIAVPEELSALIEAGSVFTSEEIEKTANRVVLSRLMNEGVIVKLKNYNSMGKMPLGRALAIQPHCDDLALSCGGTLARLKFEQGFDIHCITVFGSYTKESFPWKGEVCMEDDSYTLLRKEEDLLAFQYFNGKVEFLPYRDAAQRGTALNFIFRDGIFKKDLPMVSAITADLGRAIQSLNPEILLMPSAIGWHYDHRIVHTAVLNALSDQKLNVRVYMYEDYPYCDGNRYSYWGRLKEIRDSFQIEPFYSNVSDFIGDKAVMINFYKSQLVHWNYDKILRTVKELAQSTIIEAEFQNHSVSANAVLAERLWKLSEK</sequence>
<accession>A0A0L6JL14</accession>
<dbReference type="InterPro" id="IPR024078">
    <property type="entry name" value="LmbE-like_dom_sf"/>
</dbReference>